<dbReference type="PROSITE" id="PS50943">
    <property type="entry name" value="HTH_CROC1"/>
    <property type="match status" value="1"/>
</dbReference>
<accession>A0ABS3F4X1</accession>
<dbReference type="PANTHER" id="PTHR35010">
    <property type="entry name" value="BLL4672 PROTEIN-RELATED"/>
    <property type="match status" value="1"/>
</dbReference>
<dbReference type="Gene3D" id="1.10.260.40">
    <property type="entry name" value="lambda repressor-like DNA-binding domains"/>
    <property type="match status" value="1"/>
</dbReference>
<proteinExistence type="predicted"/>
<dbReference type="RefSeq" id="WP_207044034.1">
    <property type="nucleotide sequence ID" value="NZ_JAFLNC010000002.1"/>
</dbReference>
<dbReference type="Gene3D" id="3.30.450.180">
    <property type="match status" value="1"/>
</dbReference>
<dbReference type="CDD" id="cd00093">
    <property type="entry name" value="HTH_XRE"/>
    <property type="match status" value="1"/>
</dbReference>
<dbReference type="InterPro" id="IPR041413">
    <property type="entry name" value="MLTR_LBD"/>
</dbReference>
<name>A0ABS3F4X1_9PROT</name>
<comment type="caution">
    <text evidence="2">The sequence shown here is derived from an EMBL/GenBank/DDBJ whole genome shotgun (WGS) entry which is preliminary data.</text>
</comment>
<gene>
    <name evidence="2" type="ORF">J0X12_08100</name>
</gene>
<dbReference type="Pfam" id="PF17765">
    <property type="entry name" value="MLTR_LBD"/>
    <property type="match status" value="1"/>
</dbReference>
<sequence length="325" mass="35979">MISFQLDRPWWPLEAGWRGEVIFSITSWVMFRIFFSDYSGCRNQVKGENMTASALQTPVPELGRLLKHWRQVQGMSQLDLALEAGISARHLSFIETGRSQPSREMVLRLAETLELPLRERNRLLGAAGFSAAYRARSLDDAQFDKVRAALDFMLQKQEPYPALVMNRSFDVLMINQAGAKMLGALGLAPPEGAGPPNTLRLMLHPDGLRPVTRDWERAAGHLIERAHRQLKGAADNDPLRQLLAEVLSYPGVPESFAIENPSADALPVLPLEFELGGKVLSWITTVASFGTPQDVTAEEIMVESFFPADAATEELIRALMAAAGE</sequence>
<dbReference type="PANTHER" id="PTHR35010:SF4">
    <property type="entry name" value="BLL5781 PROTEIN"/>
    <property type="match status" value="1"/>
</dbReference>
<keyword evidence="3" id="KW-1185">Reference proteome</keyword>
<dbReference type="EMBL" id="JAFLNC010000002">
    <property type="protein sequence ID" value="MBO0333570.1"/>
    <property type="molecule type" value="Genomic_DNA"/>
</dbReference>
<dbReference type="Pfam" id="PF13560">
    <property type="entry name" value="HTH_31"/>
    <property type="match status" value="1"/>
</dbReference>
<protein>
    <submittedName>
        <fullName evidence="2">Helix-turn-helix transcriptional regulator</fullName>
    </submittedName>
</protein>
<reference evidence="2 3" key="1">
    <citation type="submission" date="2021-03" db="EMBL/GenBank/DDBJ databases">
        <title>Sneathiella sp. CAU 1612 isolated from Kang Won-do.</title>
        <authorList>
            <person name="Kim W."/>
        </authorList>
    </citation>
    <scope>NUCLEOTIDE SEQUENCE [LARGE SCALE GENOMIC DNA]</scope>
    <source>
        <strain evidence="2 3">CAU 1612</strain>
    </source>
</reference>
<dbReference type="SUPFAM" id="SSF47413">
    <property type="entry name" value="lambda repressor-like DNA-binding domains"/>
    <property type="match status" value="1"/>
</dbReference>
<dbReference type="InterPro" id="IPR001387">
    <property type="entry name" value="Cro/C1-type_HTH"/>
</dbReference>
<evidence type="ECO:0000313" key="3">
    <source>
        <dbReference type="Proteomes" id="UP000664761"/>
    </source>
</evidence>
<dbReference type="InterPro" id="IPR010982">
    <property type="entry name" value="Lambda_DNA-bd_dom_sf"/>
</dbReference>
<evidence type="ECO:0000259" key="1">
    <source>
        <dbReference type="PROSITE" id="PS50943"/>
    </source>
</evidence>
<dbReference type="SMART" id="SM00530">
    <property type="entry name" value="HTH_XRE"/>
    <property type="match status" value="1"/>
</dbReference>
<evidence type="ECO:0000313" key="2">
    <source>
        <dbReference type="EMBL" id="MBO0333570.1"/>
    </source>
</evidence>
<organism evidence="2 3">
    <name type="scientific">Sneathiella sedimenti</name>
    <dbReference type="NCBI Taxonomy" id="2816034"/>
    <lineage>
        <taxon>Bacteria</taxon>
        <taxon>Pseudomonadati</taxon>
        <taxon>Pseudomonadota</taxon>
        <taxon>Alphaproteobacteria</taxon>
        <taxon>Sneathiellales</taxon>
        <taxon>Sneathiellaceae</taxon>
        <taxon>Sneathiella</taxon>
    </lineage>
</organism>
<dbReference type="Proteomes" id="UP000664761">
    <property type="component" value="Unassembled WGS sequence"/>
</dbReference>
<feature type="domain" description="HTH cro/C1-type" evidence="1">
    <location>
        <begin position="66"/>
        <end position="120"/>
    </location>
</feature>